<keyword evidence="2" id="KW-0812">Transmembrane</keyword>
<feature type="chain" id="PRO_5021206289" description="DUF4349 domain-containing protein" evidence="3">
    <location>
        <begin position="20"/>
        <end position="287"/>
    </location>
</feature>
<evidence type="ECO:0000313" key="4">
    <source>
        <dbReference type="EMBL" id="TFI58067.1"/>
    </source>
</evidence>
<sequence length="287" mass="30125">MRKAVALFTVLLLAGCSGAEDDRGTSGGEQLAESTDASGRPTPPGVTPTAAPGVAFNYRYVFALPGARISAVQEQHAAACEKLGVSRCRITGMHYEQDGEEDVSAQLAFKLDPALARGFGRDGIAAVERAQGEVRSADITGTDVGAEIQAGAREGESVSAELAAIERRLAAGGLPAAERAELQRQAEQLREAARANQAQQTDRRSQLATTPVVFDYRSGETGGPIARAARNALGMLEGSFAALIVVVLTLLPWIALVLAVALIWRWVNRRFLGGAAPRAEPVRAPAA</sequence>
<comment type="caution">
    <text evidence="4">The sequence shown here is derived from an EMBL/GenBank/DDBJ whole genome shotgun (WGS) entry which is preliminary data.</text>
</comment>
<keyword evidence="2" id="KW-1133">Transmembrane helix</keyword>
<name>A0A4Y8ZRH2_9SPHN</name>
<dbReference type="OrthoDB" id="7448632at2"/>
<evidence type="ECO:0008006" key="6">
    <source>
        <dbReference type="Google" id="ProtNLM"/>
    </source>
</evidence>
<reference evidence="4 5" key="1">
    <citation type="submission" date="2019-03" db="EMBL/GenBank/DDBJ databases">
        <title>Genome sequence of Sphingomonas sp. 17J27-24.</title>
        <authorList>
            <person name="Kim M."/>
            <person name="Maeng S."/>
            <person name="Sathiyaraj S."/>
        </authorList>
    </citation>
    <scope>NUCLEOTIDE SEQUENCE [LARGE SCALE GENOMIC DNA]</scope>
    <source>
        <strain evidence="4 5">17J27-24</strain>
    </source>
</reference>
<organism evidence="4 5">
    <name type="scientific">Sphingomonas parva</name>
    <dbReference type="NCBI Taxonomy" id="2555898"/>
    <lineage>
        <taxon>Bacteria</taxon>
        <taxon>Pseudomonadati</taxon>
        <taxon>Pseudomonadota</taxon>
        <taxon>Alphaproteobacteria</taxon>
        <taxon>Sphingomonadales</taxon>
        <taxon>Sphingomonadaceae</taxon>
        <taxon>Sphingomonas</taxon>
    </lineage>
</organism>
<dbReference type="RefSeq" id="WP_135086963.1">
    <property type="nucleotide sequence ID" value="NZ_SPDV01000020.1"/>
</dbReference>
<gene>
    <name evidence="4" type="ORF">E2493_11735</name>
</gene>
<evidence type="ECO:0000256" key="3">
    <source>
        <dbReference type="SAM" id="SignalP"/>
    </source>
</evidence>
<dbReference type="Proteomes" id="UP000298213">
    <property type="component" value="Unassembled WGS sequence"/>
</dbReference>
<keyword evidence="5" id="KW-1185">Reference proteome</keyword>
<dbReference type="AlphaFoldDB" id="A0A4Y8ZRH2"/>
<evidence type="ECO:0000256" key="2">
    <source>
        <dbReference type="SAM" id="Phobius"/>
    </source>
</evidence>
<feature type="region of interest" description="Disordered" evidence="1">
    <location>
        <begin position="19"/>
        <end position="50"/>
    </location>
</feature>
<feature type="transmembrane region" description="Helical" evidence="2">
    <location>
        <begin position="240"/>
        <end position="264"/>
    </location>
</feature>
<keyword evidence="3" id="KW-0732">Signal</keyword>
<evidence type="ECO:0000313" key="5">
    <source>
        <dbReference type="Proteomes" id="UP000298213"/>
    </source>
</evidence>
<protein>
    <recommendedName>
        <fullName evidence="6">DUF4349 domain-containing protein</fullName>
    </recommendedName>
</protein>
<dbReference type="EMBL" id="SPDV01000020">
    <property type="protein sequence ID" value="TFI58067.1"/>
    <property type="molecule type" value="Genomic_DNA"/>
</dbReference>
<accession>A0A4Y8ZRH2</accession>
<evidence type="ECO:0000256" key="1">
    <source>
        <dbReference type="SAM" id="MobiDB-lite"/>
    </source>
</evidence>
<dbReference type="PROSITE" id="PS51257">
    <property type="entry name" value="PROKAR_LIPOPROTEIN"/>
    <property type="match status" value="1"/>
</dbReference>
<keyword evidence="2" id="KW-0472">Membrane</keyword>
<feature type="signal peptide" evidence="3">
    <location>
        <begin position="1"/>
        <end position="19"/>
    </location>
</feature>
<proteinExistence type="predicted"/>